<gene>
    <name evidence="2" type="ORF">C8D92_102106</name>
</gene>
<dbReference type="Pfam" id="PF13450">
    <property type="entry name" value="NAD_binding_8"/>
    <property type="match status" value="1"/>
</dbReference>
<dbReference type="RefSeq" id="WP_116918385.1">
    <property type="nucleotide sequence ID" value="NZ_NMPM01000131.1"/>
</dbReference>
<dbReference type="InterPro" id="IPR036188">
    <property type="entry name" value="FAD/NAD-bd_sf"/>
</dbReference>
<dbReference type="Pfam" id="PF01593">
    <property type="entry name" value="Amino_oxidase"/>
    <property type="match status" value="1"/>
</dbReference>
<dbReference type="PRINTS" id="PR00419">
    <property type="entry name" value="ADXRDTASE"/>
</dbReference>
<dbReference type="SUPFAM" id="SSF51905">
    <property type="entry name" value="FAD/NAD(P)-binding domain"/>
    <property type="match status" value="1"/>
</dbReference>
<proteinExistence type="predicted"/>
<dbReference type="Proteomes" id="UP000245887">
    <property type="component" value="Unassembled WGS sequence"/>
</dbReference>
<dbReference type="GO" id="GO:0016491">
    <property type="term" value="F:oxidoreductase activity"/>
    <property type="evidence" value="ECO:0007669"/>
    <property type="project" value="InterPro"/>
</dbReference>
<dbReference type="EMBL" id="QEKQ01000002">
    <property type="protein sequence ID" value="PVY78071.1"/>
    <property type="molecule type" value="Genomic_DNA"/>
</dbReference>
<sequence length="343" mass="37717">MTISRDLSGILRRVAVIGSGMAGLTAGLMLRDRGVAVTVFEKSRGPGGRLASKRVDGGSLDIGAQYFTVRDPGFRAFLDHHTGPGQYGAWQARLSYERPDGHWESFHEAERWVGMPRMTAISRALSQGLDCCFETRIHSIVRRKDGAWCLIGPDGEQQGDFDAVLVTAPPEQARGLLSESNLWLADDPVFHERPLAPCWAVGVHFPVPTGLGMDGMSTQHHALQWAANNSSKPDRDEAGEWWVLHGRAEWSEANRASDPDTVIETLLEAFTEKTGFRGVPDEVLAHRWLYARETARDDGPLYKWFDDHGIGVCGDWLSSGRVEGAWASASALVDRILKTATNG</sequence>
<evidence type="ECO:0000313" key="2">
    <source>
        <dbReference type="EMBL" id="PVY78071.1"/>
    </source>
</evidence>
<evidence type="ECO:0000259" key="1">
    <source>
        <dbReference type="Pfam" id="PF01593"/>
    </source>
</evidence>
<name>A0A2U1CZE2_9GAMM</name>
<feature type="domain" description="Amine oxidase" evidence="1">
    <location>
        <begin position="115"/>
        <end position="336"/>
    </location>
</feature>
<dbReference type="PANTHER" id="PTHR16128">
    <property type="entry name" value="FAD/NAD(P)-BINDING OXIDOREDUCTASE FAMILY PROTEIN"/>
    <property type="match status" value="1"/>
</dbReference>
<dbReference type="Gene3D" id="3.90.660.10">
    <property type="match status" value="1"/>
</dbReference>
<evidence type="ECO:0000313" key="3">
    <source>
        <dbReference type="Proteomes" id="UP000245887"/>
    </source>
</evidence>
<dbReference type="Gene3D" id="3.50.50.60">
    <property type="entry name" value="FAD/NAD(P)-binding domain"/>
    <property type="match status" value="1"/>
</dbReference>
<dbReference type="PANTHER" id="PTHR16128:SF5">
    <property type="entry name" value="FAD_NAD(P)-BINDING OXIDOREDUCTASE FAMILY PROTEIN"/>
    <property type="match status" value="1"/>
</dbReference>
<dbReference type="OrthoDB" id="5792777at2"/>
<accession>A0A2U1CZE2</accession>
<organism evidence="2 3">
    <name type="scientific">Tamilnaduibacter salinus</name>
    <dbReference type="NCBI Taxonomy" id="1484056"/>
    <lineage>
        <taxon>Bacteria</taxon>
        <taxon>Pseudomonadati</taxon>
        <taxon>Pseudomonadota</taxon>
        <taxon>Gammaproteobacteria</taxon>
        <taxon>Pseudomonadales</taxon>
        <taxon>Marinobacteraceae</taxon>
        <taxon>Tamilnaduibacter</taxon>
    </lineage>
</organism>
<protein>
    <recommendedName>
        <fullName evidence="1">Amine oxidase domain-containing protein</fullName>
    </recommendedName>
</protein>
<reference evidence="2 3" key="1">
    <citation type="submission" date="2018-04" db="EMBL/GenBank/DDBJ databases">
        <title>Genomic Encyclopedia of Type Strains, Phase IV (KMG-IV): sequencing the most valuable type-strain genomes for metagenomic binning, comparative biology and taxonomic classification.</title>
        <authorList>
            <person name="Goeker M."/>
        </authorList>
    </citation>
    <scope>NUCLEOTIDE SEQUENCE [LARGE SCALE GENOMIC DNA]</scope>
    <source>
        <strain evidence="2 3">DSM 28688</strain>
    </source>
</reference>
<dbReference type="AlphaFoldDB" id="A0A2U1CZE2"/>
<dbReference type="InterPro" id="IPR002937">
    <property type="entry name" value="Amino_oxidase"/>
</dbReference>
<comment type="caution">
    <text evidence="2">The sequence shown here is derived from an EMBL/GenBank/DDBJ whole genome shotgun (WGS) entry which is preliminary data.</text>
</comment>